<protein>
    <submittedName>
        <fullName evidence="4">ATP-dependent endonuclease</fullName>
    </submittedName>
</protein>
<feature type="domain" description="ATPase AAA-type core" evidence="2">
    <location>
        <begin position="257"/>
        <end position="338"/>
    </location>
</feature>
<keyword evidence="4" id="KW-0378">Hydrolase</keyword>
<dbReference type="CDD" id="cd01026">
    <property type="entry name" value="TOPRIM_OLD"/>
    <property type="match status" value="1"/>
</dbReference>
<dbReference type="PANTHER" id="PTHR43581:SF4">
    <property type="entry name" value="ATP_GTP PHOSPHATASE"/>
    <property type="match status" value="1"/>
</dbReference>
<gene>
    <name evidence="4" type="ORF">V2J18_00360</name>
</gene>
<dbReference type="PANTHER" id="PTHR43581">
    <property type="entry name" value="ATP/GTP PHOSPHATASE"/>
    <property type="match status" value="1"/>
</dbReference>
<reference evidence="4 5" key="1">
    <citation type="submission" date="2024-02" db="EMBL/GenBank/DDBJ databases">
        <title>Lysobacter Genome Sequencing and Mining.</title>
        <authorList>
            <person name="Bierman J."/>
            <person name="Walker M.C."/>
        </authorList>
    </citation>
    <scope>NUCLEOTIDE SEQUENCE [LARGE SCALE GENOMIC DNA]</scope>
    <source>
        <strain evidence="4 5">PB6250</strain>
    </source>
</reference>
<keyword evidence="4" id="KW-0540">Nuclease</keyword>
<sequence length="596" mass="64525">MHRVSHIHITNFRACRHVSLLLGDLTPLVGQNNTGKSTVLSAIGLVLSPSALTNGDFSDPSLPVTVAACIEGIDATLLATIPDPKHRSAMSPYIVDEKLWIRISAAAAGKKPTQQVWEPSSYTGIGIPEQWRAYPTGLPEAVSALLPEPLHIVAMEDLTEDLGKAKSGTTIKGLLDEVMAPVLATHESLSSALATIREILSTNGTERSPHLRTFDKKATEALADFFPGLSLDVDLPIVDLKEFFRAGDLYVTDQLTGERRRFDQMGTGTQRAIQMALVRYLAEARKPENSISYRRLLLIDEPELFLHPQGVRHLREALRNLAGAGFQVVFSTHSPLMLSKEIAPDTVIVSRKSTGTTVRRPLREAVTSALSDSESQSRALFQLGNVAEIYFCEKIILCEGKTELRLLPLAYERIYGHAPELDRICFVSLGSGSDITKGLPVLHVMGISAFAVADLDFAFVEARKGGASAWLSKDADDLKQVKAILARLSASSGLPLGENGLPIKGGGHTAAETWAAFAQDSEGKTYAESAHDALIAKGVWLWSTGCIEHVIGASDKGEDAIFYQENCLSVLGPSEIEASMPALKALFEWIRSSPSE</sequence>
<dbReference type="InterPro" id="IPR003959">
    <property type="entry name" value="ATPase_AAA_core"/>
</dbReference>
<dbReference type="SUPFAM" id="SSF52540">
    <property type="entry name" value="P-loop containing nucleoside triphosphate hydrolases"/>
    <property type="match status" value="1"/>
</dbReference>
<comment type="caution">
    <text evidence="4">The sequence shown here is derived from an EMBL/GenBank/DDBJ whole genome shotgun (WGS) entry which is preliminary data.</text>
</comment>
<feature type="domain" description="OLD protein-like TOPRIM" evidence="3">
    <location>
        <begin position="391"/>
        <end position="456"/>
    </location>
</feature>
<dbReference type="InterPro" id="IPR027417">
    <property type="entry name" value="P-loop_NTPase"/>
</dbReference>
<evidence type="ECO:0000259" key="2">
    <source>
        <dbReference type="Pfam" id="PF13304"/>
    </source>
</evidence>
<dbReference type="RefSeq" id="WP_336130543.1">
    <property type="nucleotide sequence ID" value="NZ_JBANDL010000002.1"/>
</dbReference>
<dbReference type="Gene3D" id="3.40.50.300">
    <property type="entry name" value="P-loop containing nucleotide triphosphate hydrolases"/>
    <property type="match status" value="2"/>
</dbReference>
<accession>A0ABU8CWH5</accession>
<dbReference type="InterPro" id="IPR051396">
    <property type="entry name" value="Bact_Antivir_Def_Nuclease"/>
</dbReference>
<evidence type="ECO:0000259" key="1">
    <source>
        <dbReference type="Pfam" id="PF13175"/>
    </source>
</evidence>
<evidence type="ECO:0000313" key="5">
    <source>
        <dbReference type="Proteomes" id="UP001387215"/>
    </source>
</evidence>
<dbReference type="GO" id="GO:0004519">
    <property type="term" value="F:endonuclease activity"/>
    <property type="evidence" value="ECO:0007669"/>
    <property type="project" value="UniProtKB-KW"/>
</dbReference>
<dbReference type="InterPro" id="IPR034139">
    <property type="entry name" value="TOPRIM_OLD"/>
</dbReference>
<organism evidence="4 5">
    <name type="scientific">Lysobacter firmicutimachus</name>
    <dbReference type="NCBI Taxonomy" id="1792846"/>
    <lineage>
        <taxon>Bacteria</taxon>
        <taxon>Pseudomonadati</taxon>
        <taxon>Pseudomonadota</taxon>
        <taxon>Gammaproteobacteria</taxon>
        <taxon>Lysobacterales</taxon>
        <taxon>Lysobacteraceae</taxon>
        <taxon>Lysobacter</taxon>
    </lineage>
</organism>
<keyword evidence="4" id="KW-0255">Endonuclease</keyword>
<dbReference type="Pfam" id="PF20469">
    <property type="entry name" value="OLD-like_TOPRIM"/>
    <property type="match status" value="1"/>
</dbReference>
<dbReference type="Pfam" id="PF13175">
    <property type="entry name" value="AAA_15"/>
    <property type="match status" value="1"/>
</dbReference>
<name>A0ABU8CWH5_9GAMM</name>
<dbReference type="Proteomes" id="UP001387215">
    <property type="component" value="Unassembled WGS sequence"/>
</dbReference>
<evidence type="ECO:0000313" key="4">
    <source>
        <dbReference type="EMBL" id="MEI2453121.1"/>
    </source>
</evidence>
<proteinExistence type="predicted"/>
<dbReference type="EMBL" id="JBANDL010000002">
    <property type="protein sequence ID" value="MEI2453121.1"/>
    <property type="molecule type" value="Genomic_DNA"/>
</dbReference>
<dbReference type="Pfam" id="PF13304">
    <property type="entry name" value="AAA_21"/>
    <property type="match status" value="1"/>
</dbReference>
<dbReference type="InterPro" id="IPR041685">
    <property type="entry name" value="AAA_GajA/Old/RecF-like"/>
</dbReference>
<evidence type="ECO:0000259" key="3">
    <source>
        <dbReference type="Pfam" id="PF20469"/>
    </source>
</evidence>
<feature type="domain" description="Endonuclease GajA/Old nuclease/RecF-like AAA" evidence="1">
    <location>
        <begin position="4"/>
        <end position="50"/>
    </location>
</feature>
<keyword evidence="5" id="KW-1185">Reference proteome</keyword>